<dbReference type="InterPro" id="IPR007052">
    <property type="entry name" value="CS_dom"/>
</dbReference>
<dbReference type="AlphaFoldDB" id="A0AAX6MQY7"/>
<evidence type="ECO:0000313" key="5">
    <source>
        <dbReference type="EMBL" id="KAK6954591.1"/>
    </source>
</evidence>
<dbReference type="Pfam" id="PF04969">
    <property type="entry name" value="CS"/>
    <property type="match status" value="1"/>
</dbReference>
<feature type="compositionally biased region" description="Low complexity" evidence="2">
    <location>
        <begin position="405"/>
        <end position="416"/>
    </location>
</feature>
<proteinExistence type="inferred from homology"/>
<feature type="region of interest" description="Disordered" evidence="2">
    <location>
        <begin position="405"/>
        <end position="477"/>
    </location>
</feature>
<dbReference type="Gene3D" id="2.60.40.790">
    <property type="match status" value="1"/>
</dbReference>
<dbReference type="PANTHER" id="PTHR45862">
    <property type="entry name" value="PROTEIN SGT1 HOMOLOG"/>
    <property type="match status" value="1"/>
</dbReference>
<gene>
    <name evidence="5" type="ORF">Daesc_004558</name>
</gene>
<evidence type="ECO:0000259" key="3">
    <source>
        <dbReference type="PROSITE" id="PS51048"/>
    </source>
</evidence>
<dbReference type="PROSITE" id="PS51048">
    <property type="entry name" value="SGS"/>
    <property type="match status" value="1"/>
</dbReference>
<comment type="caution">
    <text evidence="5">The sequence shown here is derived from an EMBL/GenBank/DDBJ whole genome shotgun (WGS) entry which is preliminary data.</text>
</comment>
<feature type="compositionally biased region" description="Polar residues" evidence="2">
    <location>
        <begin position="500"/>
        <end position="511"/>
    </location>
</feature>
<dbReference type="CDD" id="cd06466">
    <property type="entry name" value="p23_CS_SGT1_like"/>
    <property type="match status" value="1"/>
</dbReference>
<organism evidence="5 6">
    <name type="scientific">Daldinia eschscholtzii</name>
    <dbReference type="NCBI Taxonomy" id="292717"/>
    <lineage>
        <taxon>Eukaryota</taxon>
        <taxon>Fungi</taxon>
        <taxon>Dikarya</taxon>
        <taxon>Ascomycota</taxon>
        <taxon>Pezizomycotina</taxon>
        <taxon>Sordariomycetes</taxon>
        <taxon>Xylariomycetidae</taxon>
        <taxon>Xylariales</taxon>
        <taxon>Hypoxylaceae</taxon>
        <taxon>Daldinia</taxon>
    </lineage>
</organism>
<dbReference type="Proteomes" id="UP001369815">
    <property type="component" value="Unassembled WGS sequence"/>
</dbReference>
<dbReference type="SUPFAM" id="SSF48452">
    <property type="entry name" value="TPR-like"/>
    <property type="match status" value="1"/>
</dbReference>
<feature type="region of interest" description="Disordered" evidence="2">
    <location>
        <begin position="499"/>
        <end position="534"/>
    </location>
</feature>
<dbReference type="GO" id="GO:0051087">
    <property type="term" value="F:protein-folding chaperone binding"/>
    <property type="evidence" value="ECO:0007669"/>
    <property type="project" value="InterPro"/>
</dbReference>
<feature type="compositionally biased region" description="Polar residues" evidence="2">
    <location>
        <begin position="417"/>
        <end position="452"/>
    </location>
</feature>
<dbReference type="Pfam" id="PF05002">
    <property type="entry name" value="SGS"/>
    <property type="match status" value="1"/>
</dbReference>
<feature type="region of interest" description="Disordered" evidence="2">
    <location>
        <begin position="195"/>
        <end position="216"/>
    </location>
</feature>
<comment type="similarity">
    <text evidence="1">Belongs to the SGT1 family.</text>
</comment>
<dbReference type="PROSITE" id="PS51203">
    <property type="entry name" value="CS"/>
    <property type="match status" value="1"/>
</dbReference>
<evidence type="ECO:0000259" key="4">
    <source>
        <dbReference type="PROSITE" id="PS51203"/>
    </source>
</evidence>
<dbReference type="InterPro" id="IPR008978">
    <property type="entry name" value="HSP20-like_chaperone"/>
</dbReference>
<dbReference type="InterPro" id="IPR011990">
    <property type="entry name" value="TPR-like_helical_dom_sf"/>
</dbReference>
<dbReference type="Gene3D" id="1.25.40.10">
    <property type="entry name" value="Tetratricopeptide repeat domain"/>
    <property type="match status" value="1"/>
</dbReference>
<reference evidence="5 6" key="1">
    <citation type="journal article" date="2024" name="Front Chem Biol">
        <title>Unveiling the potential of Daldinia eschscholtzii MFLUCC 19-0629 through bioactivity and bioinformatics studies for enhanced sustainable agriculture production.</title>
        <authorList>
            <person name="Brooks S."/>
            <person name="Weaver J.A."/>
            <person name="Klomchit A."/>
            <person name="Alharthi S.A."/>
            <person name="Onlamun T."/>
            <person name="Nurani R."/>
            <person name="Vong T.K."/>
            <person name="Alberti F."/>
            <person name="Greco C."/>
        </authorList>
    </citation>
    <scope>NUCLEOTIDE SEQUENCE [LARGE SCALE GENOMIC DNA]</scope>
    <source>
        <strain evidence="5">MFLUCC 19-0629</strain>
    </source>
</reference>
<dbReference type="InterPro" id="IPR007699">
    <property type="entry name" value="SGS_dom"/>
</dbReference>
<protein>
    <submittedName>
        <fullName evidence="5">Uncharacterized protein</fullName>
    </submittedName>
</protein>
<feature type="domain" description="CS" evidence="4">
    <location>
        <begin position="237"/>
        <end position="327"/>
    </location>
</feature>
<dbReference type="SUPFAM" id="SSF49764">
    <property type="entry name" value="HSP20-like chaperones"/>
    <property type="match status" value="1"/>
</dbReference>
<accession>A0AAX6MQY7</accession>
<keyword evidence="6" id="KW-1185">Reference proteome</keyword>
<dbReference type="EMBL" id="JBANMG010000004">
    <property type="protein sequence ID" value="KAK6954591.1"/>
    <property type="molecule type" value="Genomic_DNA"/>
</dbReference>
<name>A0AAX6MQY7_9PEZI</name>
<feature type="compositionally biased region" description="Acidic residues" evidence="2">
    <location>
        <begin position="462"/>
        <end position="472"/>
    </location>
</feature>
<evidence type="ECO:0000256" key="1">
    <source>
        <dbReference type="ARBA" id="ARBA00008509"/>
    </source>
</evidence>
<evidence type="ECO:0000256" key="2">
    <source>
        <dbReference type="SAM" id="MobiDB-lite"/>
    </source>
</evidence>
<sequence>MSSAALADEGTKAVAAGKYAEGIEKLSQALKERPAPLWLLERSKAYLRTNEFDLALHDAEKALQVAFSRANRDQMTEAQLRRAITLFRMGRYADADVCAFWATRLVEKAKATEDDGQQDKVDENGDYVVRASEVSNAEKMDRNQQIATAMGGGGNSKATSLKNQATSWRLQALNQLENLPAGHPGLKVNVVKYPNPSDKPGANPSTAVSAKDQGLDENAKRDSWKIVWNHFSSAFVAKSVRSSFYQTDTTINADFFVKNVPADRFAVSTQPQKVVMGPIANTGSNSDSLQLHLWGRVKPAETKYTVKSMKIELVLKKETPGKWPMLQREDSEGFTNIAGNTKVAPSFERFSTLISRLGYNHPDELNLPDVSIDLDGWYDALLGKLAAGLDEHGESSKIPNAITEATSSSASANGATQPKSNPTQASDSTPTTSKADSTKTVGSAQAYPTSSKKGVVNWDRIGDDDGDDESKEDADVNSFFQKLYKDADDDTRRAMMKSYIESNGTSLSTSWAEAKSKTYKTQPPDGAEAKKWDE</sequence>
<dbReference type="InterPro" id="IPR044563">
    <property type="entry name" value="Sgt1-like"/>
</dbReference>
<evidence type="ECO:0000313" key="6">
    <source>
        <dbReference type="Proteomes" id="UP001369815"/>
    </source>
</evidence>
<feature type="domain" description="SGS" evidence="3">
    <location>
        <begin position="446"/>
        <end position="534"/>
    </location>
</feature>